<feature type="compositionally biased region" description="Low complexity" evidence="1">
    <location>
        <begin position="116"/>
        <end position="127"/>
    </location>
</feature>
<feature type="compositionally biased region" description="Pro residues" evidence="1">
    <location>
        <begin position="216"/>
        <end position="225"/>
    </location>
</feature>
<dbReference type="AlphaFoldDB" id="A0AAD7Q8Q3"/>
<dbReference type="PANTHER" id="PTHR33781:SF1">
    <property type="entry name" value="PROTEIN PHYTOCHROME KINASE SUBSTRATE 4"/>
    <property type="match status" value="1"/>
</dbReference>
<organism evidence="2 3">
    <name type="scientific">Quillaja saponaria</name>
    <name type="common">Soap bark tree</name>
    <dbReference type="NCBI Taxonomy" id="32244"/>
    <lineage>
        <taxon>Eukaryota</taxon>
        <taxon>Viridiplantae</taxon>
        <taxon>Streptophyta</taxon>
        <taxon>Embryophyta</taxon>
        <taxon>Tracheophyta</taxon>
        <taxon>Spermatophyta</taxon>
        <taxon>Magnoliopsida</taxon>
        <taxon>eudicotyledons</taxon>
        <taxon>Gunneridae</taxon>
        <taxon>Pentapetalae</taxon>
        <taxon>rosids</taxon>
        <taxon>fabids</taxon>
        <taxon>Fabales</taxon>
        <taxon>Quillajaceae</taxon>
        <taxon>Quillaja</taxon>
    </lineage>
</organism>
<sequence length="573" mass="63057">MERATLMKTFHGSLIQKPCNLRERAASFSSYLRPAEASDCQQHLTVGHGQCATLDDDSTTEISIFDAHKYFNELNNNDTQKVMIGSNSRVSPLVNLNGEHSSDRCDISSIPRRHSSASSSVDGSYASIRNHRTRSFHAATPTASSEASWNSQTGLLSHPPGTVAVSIRNPPHPHGQKNKSKGSMSKPRWLFGRRCPCSGKKSVQVEEIPKTSEPKTPTPQTPPQPRLSQNQIAGASLNINSQDHPNINPKTSMENFPLNLETGPNKPDPNNILIKPNNWVNQRHPQQQQIITTNCHKLSPAETHFPATLQSQSVLASGRHFIDHAAGFTFPILNPPSTTSSSSPSMKLQVLNGVDEDPPRDSLEVFRPPDIEPNSVSMKPIDKDHQNFTYPASPKSRIIDDDVASDASSDLFEIESFSTQTTPTFPVSYRRRDSLDEASNFDARRLSTNNGFFYGRRSLDESMTPTITEGYEPSEASIDWSVTTAEGFDRASIPYFSVPASEIADDVTMIRRLNGNGCDQLTEKGKRKSSSGDGLLSCRCEKAVNVGPQPVKFVPVAEEQRGTTPLPSTRHVM</sequence>
<feature type="region of interest" description="Disordered" evidence="1">
    <location>
        <begin position="354"/>
        <end position="394"/>
    </location>
</feature>
<comment type="caution">
    <text evidence="2">The sequence shown here is derived from an EMBL/GenBank/DDBJ whole genome shotgun (WGS) entry which is preliminary data.</text>
</comment>
<dbReference type="GO" id="GO:0016301">
    <property type="term" value="F:kinase activity"/>
    <property type="evidence" value="ECO:0007669"/>
    <property type="project" value="UniProtKB-KW"/>
</dbReference>
<keyword evidence="2" id="KW-0418">Kinase</keyword>
<dbReference type="InterPro" id="IPR039615">
    <property type="entry name" value="PKS"/>
</dbReference>
<feature type="compositionally biased region" description="Polar residues" evidence="1">
    <location>
        <begin position="141"/>
        <end position="155"/>
    </location>
</feature>
<evidence type="ECO:0000313" key="2">
    <source>
        <dbReference type="EMBL" id="KAJ7976486.1"/>
    </source>
</evidence>
<proteinExistence type="predicted"/>
<feature type="compositionally biased region" description="Basic and acidic residues" evidence="1">
    <location>
        <begin position="203"/>
        <end position="213"/>
    </location>
</feature>
<accession>A0AAD7Q8Q3</accession>
<evidence type="ECO:0000256" key="1">
    <source>
        <dbReference type="SAM" id="MobiDB-lite"/>
    </source>
</evidence>
<dbReference type="PANTHER" id="PTHR33781">
    <property type="entry name" value="PROTEIN PHYTOCHROME KINASE SUBSTRATE 1-RELATED"/>
    <property type="match status" value="1"/>
</dbReference>
<dbReference type="EMBL" id="JARAOO010000003">
    <property type="protein sequence ID" value="KAJ7976486.1"/>
    <property type="molecule type" value="Genomic_DNA"/>
</dbReference>
<name>A0AAD7Q8Q3_QUISA</name>
<feature type="compositionally biased region" description="Basic and acidic residues" evidence="1">
    <location>
        <begin position="357"/>
        <end position="370"/>
    </location>
</feature>
<dbReference type="KEGG" id="qsa:O6P43_006265"/>
<keyword evidence="2" id="KW-0808">Transferase</keyword>
<dbReference type="GO" id="GO:0009638">
    <property type="term" value="P:phototropism"/>
    <property type="evidence" value="ECO:0007669"/>
    <property type="project" value="InterPro"/>
</dbReference>
<keyword evidence="3" id="KW-1185">Reference proteome</keyword>
<dbReference type="Proteomes" id="UP001163823">
    <property type="component" value="Chromosome 3"/>
</dbReference>
<reference evidence="2" key="1">
    <citation type="journal article" date="2023" name="Science">
        <title>Elucidation of the pathway for biosynthesis of saponin adjuvants from the soapbark tree.</title>
        <authorList>
            <person name="Reed J."/>
            <person name="Orme A."/>
            <person name="El-Demerdash A."/>
            <person name="Owen C."/>
            <person name="Martin L.B.B."/>
            <person name="Misra R.C."/>
            <person name="Kikuchi S."/>
            <person name="Rejzek M."/>
            <person name="Martin A.C."/>
            <person name="Harkess A."/>
            <person name="Leebens-Mack J."/>
            <person name="Louveau T."/>
            <person name="Stephenson M.J."/>
            <person name="Osbourn A."/>
        </authorList>
    </citation>
    <scope>NUCLEOTIDE SEQUENCE</scope>
    <source>
        <strain evidence="2">S10</strain>
    </source>
</reference>
<evidence type="ECO:0000313" key="3">
    <source>
        <dbReference type="Proteomes" id="UP001163823"/>
    </source>
</evidence>
<protein>
    <submittedName>
        <fullName evidence="2">Protein PHYTOCHROME KINASE SUBSTRATE 4</fullName>
    </submittedName>
</protein>
<feature type="region of interest" description="Disordered" evidence="1">
    <location>
        <begin position="101"/>
        <end position="228"/>
    </location>
</feature>
<gene>
    <name evidence="2" type="ORF">O6P43_006265</name>
</gene>